<name>A0ABR1GEQ4_AURAN</name>
<evidence type="ECO:0000313" key="3">
    <source>
        <dbReference type="Proteomes" id="UP001363151"/>
    </source>
</evidence>
<sequence length="369" mass="38940">MAPSRGPFKPPKVTSSIEFEAMLENMTESSSDDDEDISLHSTPKPGDSLSPRTTEAVFSHLLQEQDDEASSSAAFSPPDHGSIPLESRAAYFMAPEIMANAPYAPAADVWSFGGVVLQMATGHFPGSRRTTRPAKIERIAKESDAPRPARSRSAPGGQDKQPNPYRRAKSDAAKAEKHRSRNPYAKKRAPGAIRVDGADEAKRAEPSPYGRSSASDAASVATTLGTLDATLKGARPPPSRPLDELAPSTPSTLATPSPVDDGSSRRAVFKMPSVAEDDGRDGPARPRLPRYQRRPLPRTAPPVPYRGDDAAAAPKATAPPPAEPPAAARPPPATGTAAAAGQRRRRFLGDARPADPGAPPPSSRSLDGH</sequence>
<evidence type="ECO:0000313" key="2">
    <source>
        <dbReference type="EMBL" id="KAK7254447.1"/>
    </source>
</evidence>
<proteinExistence type="predicted"/>
<feature type="compositionally biased region" description="Low complexity" evidence="1">
    <location>
        <begin position="245"/>
        <end position="258"/>
    </location>
</feature>
<comment type="caution">
    <text evidence="2">The sequence shown here is derived from an EMBL/GenBank/DDBJ whole genome shotgun (WGS) entry which is preliminary data.</text>
</comment>
<feature type="region of interest" description="Disordered" evidence="1">
    <location>
        <begin position="122"/>
        <end position="369"/>
    </location>
</feature>
<feature type="region of interest" description="Disordered" evidence="1">
    <location>
        <begin position="24"/>
        <end position="84"/>
    </location>
</feature>
<feature type="compositionally biased region" description="Low complexity" evidence="1">
    <location>
        <begin position="212"/>
        <end position="221"/>
    </location>
</feature>
<feature type="compositionally biased region" description="Basic residues" evidence="1">
    <location>
        <begin position="176"/>
        <end position="189"/>
    </location>
</feature>
<evidence type="ECO:0000256" key="1">
    <source>
        <dbReference type="SAM" id="MobiDB-lite"/>
    </source>
</evidence>
<accession>A0ABR1GEQ4</accession>
<keyword evidence="3" id="KW-1185">Reference proteome</keyword>
<evidence type="ECO:0008006" key="4">
    <source>
        <dbReference type="Google" id="ProtNLM"/>
    </source>
</evidence>
<feature type="compositionally biased region" description="Pro residues" evidence="1">
    <location>
        <begin position="317"/>
        <end position="333"/>
    </location>
</feature>
<organism evidence="2 3">
    <name type="scientific">Aureococcus anophagefferens</name>
    <name type="common">Harmful bloom alga</name>
    <dbReference type="NCBI Taxonomy" id="44056"/>
    <lineage>
        <taxon>Eukaryota</taxon>
        <taxon>Sar</taxon>
        <taxon>Stramenopiles</taxon>
        <taxon>Ochrophyta</taxon>
        <taxon>Pelagophyceae</taxon>
        <taxon>Pelagomonadales</taxon>
        <taxon>Pelagomonadaceae</taxon>
        <taxon>Aureococcus</taxon>
    </lineage>
</organism>
<reference evidence="2 3" key="1">
    <citation type="submission" date="2024-03" db="EMBL/GenBank/DDBJ databases">
        <title>Aureococcus anophagefferens CCMP1851 and Kratosvirus quantuckense: Draft genome of a second virus-susceptible host strain in the model system.</title>
        <authorList>
            <person name="Chase E."/>
            <person name="Truchon A.R."/>
            <person name="Schepens W."/>
            <person name="Wilhelm S.W."/>
        </authorList>
    </citation>
    <scope>NUCLEOTIDE SEQUENCE [LARGE SCALE GENOMIC DNA]</scope>
    <source>
        <strain evidence="2 3">CCMP1851</strain>
    </source>
</reference>
<feature type="compositionally biased region" description="Basic and acidic residues" evidence="1">
    <location>
        <begin position="196"/>
        <end position="205"/>
    </location>
</feature>
<gene>
    <name evidence="2" type="ORF">SO694_00011044</name>
</gene>
<protein>
    <recommendedName>
        <fullName evidence="4">Protein kinase domain-containing protein</fullName>
    </recommendedName>
</protein>
<feature type="compositionally biased region" description="Basic residues" evidence="1">
    <location>
        <begin position="287"/>
        <end position="296"/>
    </location>
</feature>
<dbReference type="InterPro" id="IPR011009">
    <property type="entry name" value="Kinase-like_dom_sf"/>
</dbReference>
<feature type="compositionally biased region" description="Basic and acidic residues" evidence="1">
    <location>
        <begin position="134"/>
        <end position="147"/>
    </location>
</feature>
<dbReference type="Proteomes" id="UP001363151">
    <property type="component" value="Unassembled WGS sequence"/>
</dbReference>
<dbReference type="Gene3D" id="1.10.510.10">
    <property type="entry name" value="Transferase(Phosphotransferase) domain 1"/>
    <property type="match status" value="1"/>
</dbReference>
<dbReference type="EMBL" id="JBBJCI010000024">
    <property type="protein sequence ID" value="KAK7254447.1"/>
    <property type="molecule type" value="Genomic_DNA"/>
</dbReference>
<dbReference type="SUPFAM" id="SSF56112">
    <property type="entry name" value="Protein kinase-like (PK-like)"/>
    <property type="match status" value="1"/>
</dbReference>